<evidence type="ECO:0000256" key="1">
    <source>
        <dbReference type="ARBA" id="ARBA00010515"/>
    </source>
</evidence>
<dbReference type="InterPro" id="IPR013094">
    <property type="entry name" value="AB_hydrolase_3"/>
</dbReference>
<keyword evidence="4" id="KW-1133">Transmembrane helix</keyword>
<evidence type="ECO:0000313" key="7">
    <source>
        <dbReference type="Proteomes" id="UP000800092"/>
    </source>
</evidence>
<evidence type="ECO:0000256" key="3">
    <source>
        <dbReference type="PROSITE-ProRule" id="PRU10038"/>
    </source>
</evidence>
<dbReference type="Proteomes" id="UP000800092">
    <property type="component" value="Unassembled WGS sequence"/>
</dbReference>
<accession>A0A6A6HP50</accession>
<evidence type="ECO:0000313" key="6">
    <source>
        <dbReference type="EMBL" id="KAF2239622.1"/>
    </source>
</evidence>
<organism evidence="6 7">
    <name type="scientific">Viridothelium virens</name>
    <name type="common">Speckled blister lichen</name>
    <name type="synonym">Trypethelium virens</name>
    <dbReference type="NCBI Taxonomy" id="1048519"/>
    <lineage>
        <taxon>Eukaryota</taxon>
        <taxon>Fungi</taxon>
        <taxon>Dikarya</taxon>
        <taxon>Ascomycota</taxon>
        <taxon>Pezizomycotina</taxon>
        <taxon>Dothideomycetes</taxon>
        <taxon>Dothideomycetes incertae sedis</taxon>
        <taxon>Trypetheliales</taxon>
        <taxon>Trypetheliaceae</taxon>
        <taxon>Viridothelium</taxon>
    </lineage>
</organism>
<dbReference type="PANTHER" id="PTHR48081:SF8">
    <property type="entry name" value="ALPHA_BETA HYDROLASE FOLD-3 DOMAIN-CONTAINING PROTEIN-RELATED"/>
    <property type="match status" value="1"/>
</dbReference>
<evidence type="ECO:0000259" key="5">
    <source>
        <dbReference type="Pfam" id="PF07859"/>
    </source>
</evidence>
<feature type="active site" evidence="3">
    <location>
        <position position="234"/>
    </location>
</feature>
<gene>
    <name evidence="6" type="ORF">EV356DRAFT_528204</name>
</gene>
<keyword evidence="4" id="KW-0812">Transmembrane</keyword>
<dbReference type="SUPFAM" id="SSF53474">
    <property type="entry name" value="alpha/beta-Hydrolases"/>
    <property type="match status" value="1"/>
</dbReference>
<feature type="transmembrane region" description="Helical" evidence="4">
    <location>
        <begin position="31"/>
        <end position="54"/>
    </location>
</feature>
<dbReference type="InterPro" id="IPR033140">
    <property type="entry name" value="Lipase_GDXG_put_SER_AS"/>
</dbReference>
<protein>
    <submittedName>
        <fullName evidence="6">Alpha/beta-hydrolase</fullName>
    </submittedName>
</protein>
<dbReference type="EMBL" id="ML991772">
    <property type="protein sequence ID" value="KAF2239622.1"/>
    <property type="molecule type" value="Genomic_DNA"/>
</dbReference>
<sequence>MATVAPLPKIKSINTLDSIRKATITYQPFKALWVLLAVSTTLIRLPLWTLLYLLPSLRPNPHWTFRQALGTRIVRLFLYQSSLVEVKTPTSLSPGAEKSRFVTIDPSSSPRYASLFKGILNSDPAIRPAPLGATWYPQPPSSPSSPPAGDTVLHLHGGAFVLGDGRTADAGFAAKSFLNARGAHMRHVLAPQYRLSSNRGGHFPAALQDAVSAYAHLVLELGVPASRVIVSGDSAGGNLVIALLRYLAEYGEEVGLAAPGAAWLWSPWVDPMAARDPGAVARNPRQGTDFLTPGFGYWGAWSYVPAEGAVVEPGDAYVGALGRPFATRTPVWVQTGSAEVLYEEDKAFAEQMKGIDGNRVECHVVQHAPHDICLIGHLLGWGDQALECAKRAGEFVRRARKAV</sequence>
<name>A0A6A6HP50_VIRVR</name>
<keyword evidence="4" id="KW-0472">Membrane</keyword>
<dbReference type="Gene3D" id="3.40.50.1820">
    <property type="entry name" value="alpha/beta hydrolase"/>
    <property type="match status" value="1"/>
</dbReference>
<dbReference type="OrthoDB" id="2152029at2759"/>
<dbReference type="PANTHER" id="PTHR48081">
    <property type="entry name" value="AB HYDROLASE SUPERFAMILY PROTEIN C4A8.06C"/>
    <property type="match status" value="1"/>
</dbReference>
<dbReference type="Pfam" id="PF07859">
    <property type="entry name" value="Abhydrolase_3"/>
    <property type="match status" value="1"/>
</dbReference>
<dbReference type="InterPro" id="IPR050300">
    <property type="entry name" value="GDXG_lipolytic_enzyme"/>
</dbReference>
<feature type="domain" description="Alpha/beta hydrolase fold-3" evidence="5">
    <location>
        <begin position="152"/>
        <end position="372"/>
    </location>
</feature>
<dbReference type="AlphaFoldDB" id="A0A6A6HP50"/>
<dbReference type="PROSITE" id="PS01174">
    <property type="entry name" value="LIPASE_GDXG_SER"/>
    <property type="match status" value="1"/>
</dbReference>
<keyword evidence="7" id="KW-1185">Reference proteome</keyword>
<reference evidence="6" key="1">
    <citation type="journal article" date="2020" name="Stud. Mycol.">
        <title>101 Dothideomycetes genomes: a test case for predicting lifestyles and emergence of pathogens.</title>
        <authorList>
            <person name="Haridas S."/>
            <person name="Albert R."/>
            <person name="Binder M."/>
            <person name="Bloem J."/>
            <person name="Labutti K."/>
            <person name="Salamov A."/>
            <person name="Andreopoulos B."/>
            <person name="Baker S."/>
            <person name="Barry K."/>
            <person name="Bills G."/>
            <person name="Bluhm B."/>
            <person name="Cannon C."/>
            <person name="Castanera R."/>
            <person name="Culley D."/>
            <person name="Daum C."/>
            <person name="Ezra D."/>
            <person name="Gonzalez J."/>
            <person name="Henrissat B."/>
            <person name="Kuo A."/>
            <person name="Liang C."/>
            <person name="Lipzen A."/>
            <person name="Lutzoni F."/>
            <person name="Magnuson J."/>
            <person name="Mondo S."/>
            <person name="Nolan M."/>
            <person name="Ohm R."/>
            <person name="Pangilinan J."/>
            <person name="Park H.-J."/>
            <person name="Ramirez L."/>
            <person name="Alfaro M."/>
            <person name="Sun H."/>
            <person name="Tritt A."/>
            <person name="Yoshinaga Y."/>
            <person name="Zwiers L.-H."/>
            <person name="Turgeon B."/>
            <person name="Goodwin S."/>
            <person name="Spatafora J."/>
            <person name="Crous P."/>
            <person name="Grigoriev I."/>
        </authorList>
    </citation>
    <scope>NUCLEOTIDE SEQUENCE</scope>
    <source>
        <strain evidence="6">Tuck. ex Michener</strain>
    </source>
</reference>
<keyword evidence="2 6" id="KW-0378">Hydrolase</keyword>
<comment type="similarity">
    <text evidence="1">Belongs to the 'GDXG' lipolytic enzyme family.</text>
</comment>
<dbReference type="GO" id="GO:0016787">
    <property type="term" value="F:hydrolase activity"/>
    <property type="evidence" value="ECO:0007669"/>
    <property type="project" value="UniProtKB-KW"/>
</dbReference>
<proteinExistence type="inferred from homology"/>
<evidence type="ECO:0000256" key="2">
    <source>
        <dbReference type="ARBA" id="ARBA00022801"/>
    </source>
</evidence>
<dbReference type="InterPro" id="IPR029058">
    <property type="entry name" value="AB_hydrolase_fold"/>
</dbReference>
<evidence type="ECO:0000256" key="4">
    <source>
        <dbReference type="SAM" id="Phobius"/>
    </source>
</evidence>